<dbReference type="InterPro" id="IPR004404">
    <property type="entry name" value="DihydroxyA_deHydtase"/>
</dbReference>
<keyword evidence="10 15" id="KW-0100">Branched-chain amino acid biosynthesis</keyword>
<keyword evidence="8 15" id="KW-0411">Iron-sulfur</keyword>
<sequence length="609" mass="65427">MPDYRSKTSTHGRNMAGARGLWRATGMKDEDFGKPIIAVVNSFTQFVPGHVHLKDLGQLVAEQIQASGGVAKEFNTIAVDDGIAMGHDGMLYSLPSRDLIADSVEYMVNAHCADAMVCISNCDKITPGMLMASMRLNIPVVFVSGGPMEAGKVQIRGNEQAIDLVDAMIVAADDNFTDEEVKAYERSACPTCGSCSGMFTANSMNCLTEALGLSLPGNGSTLATHANRKKLFEKAGQLIVEITKRHYEQNDYSVLPRNVATKASYENAMTLDIAMGGSTNTVLHLLAAAHEAEVDFTMDDIDRLSRKVPVLCKVAPAVKNVHMEDIHRAGGIMSILGELDRAGLLDTSVPTVHEATLKDALDKWDIIRTEDEDVYKFFKSAPGGVPTQTAFSQDRYYSRLDGDRENGVIRNAEHAFSKDGGLAVLYGNIALDGCIVKTAGVDDSILKFNGTARVFESQDDAVEAILGGKIVAGDVVLIRYEGPQGGPGMQEMLYPTSYLKSKGLGKDCALVTDGRFSGGSSGLSIGHVSPEAAEGGTIALVEDGDRIEIDIPNRTIHLAVADDVLAQRREVQEAKGWKPAKERPRKISKALKAYAMHTTSAAKGAVREI</sequence>
<feature type="domain" description="Dihydroxy-acid/6-phosphogluconate dehydratase N-terminal" evidence="16">
    <location>
        <begin position="34"/>
        <end position="359"/>
    </location>
</feature>
<feature type="domain" description="Dihydroxy-acid/6-phosphogluconate dehydratase C-terminal" evidence="17">
    <location>
        <begin position="408"/>
        <end position="605"/>
    </location>
</feature>
<evidence type="ECO:0000256" key="5">
    <source>
        <dbReference type="ARBA" id="ARBA00022723"/>
    </source>
</evidence>
<dbReference type="SUPFAM" id="SSF143975">
    <property type="entry name" value="IlvD/EDD N-terminal domain-like"/>
    <property type="match status" value="1"/>
</dbReference>
<dbReference type="GO" id="GO:0009099">
    <property type="term" value="P:L-valine biosynthetic process"/>
    <property type="evidence" value="ECO:0007669"/>
    <property type="project" value="UniProtKB-UniRule"/>
</dbReference>
<accession>A0A6L6GHL5</accession>
<comment type="subunit">
    <text evidence="15">Homodimer.</text>
</comment>
<evidence type="ECO:0000313" key="18">
    <source>
        <dbReference type="EMBL" id="MDY6551351.1"/>
    </source>
</evidence>
<comment type="pathway">
    <text evidence="12 15">Amino-acid biosynthesis; L-valine biosynthesis; L-valine from pyruvate: step 3/4.</text>
</comment>
<evidence type="ECO:0000256" key="8">
    <source>
        <dbReference type="ARBA" id="ARBA00023014"/>
    </source>
</evidence>
<dbReference type="AlphaFoldDB" id="A0A6L6GHL5"/>
<keyword evidence="4 15" id="KW-0001">2Fe-2S</keyword>
<dbReference type="InterPro" id="IPR042096">
    <property type="entry name" value="Dihydro-acid_dehy_C"/>
</dbReference>
<dbReference type="Gene3D" id="3.50.30.80">
    <property type="entry name" value="IlvD/EDD C-terminal domain-like"/>
    <property type="match status" value="1"/>
</dbReference>
<evidence type="ECO:0000313" key="21">
    <source>
        <dbReference type="Proteomes" id="UP001284094"/>
    </source>
</evidence>
<dbReference type="FunFam" id="3.50.30.80:FF:000001">
    <property type="entry name" value="Dihydroxy-acid dehydratase"/>
    <property type="match status" value="1"/>
</dbReference>
<dbReference type="Pfam" id="PF00920">
    <property type="entry name" value="ILVD_EDD_N"/>
    <property type="match status" value="1"/>
</dbReference>
<dbReference type="SUPFAM" id="SSF52016">
    <property type="entry name" value="LeuD/IlvD-like"/>
    <property type="match status" value="1"/>
</dbReference>
<dbReference type="GO" id="GO:0000287">
    <property type="term" value="F:magnesium ion binding"/>
    <property type="evidence" value="ECO:0007669"/>
    <property type="project" value="UniProtKB-UniRule"/>
</dbReference>
<organism evidence="19 20">
    <name type="scientific">Acinetobacter faecalis</name>
    <dbReference type="NCBI Taxonomy" id="2665161"/>
    <lineage>
        <taxon>Bacteria</taxon>
        <taxon>Pseudomonadati</taxon>
        <taxon>Pseudomonadota</taxon>
        <taxon>Gammaproteobacteria</taxon>
        <taxon>Moraxellales</taxon>
        <taxon>Moraxellaceae</taxon>
        <taxon>Acinetobacter</taxon>
    </lineage>
</organism>
<dbReference type="UniPathway" id="UPA00047">
    <property type="reaction ID" value="UER00057"/>
</dbReference>
<evidence type="ECO:0000313" key="19">
    <source>
        <dbReference type="EMBL" id="MTD12293.1"/>
    </source>
</evidence>
<keyword evidence="6 15" id="KW-0460">Magnesium</keyword>
<dbReference type="NCBIfam" id="NF009103">
    <property type="entry name" value="PRK12448.1"/>
    <property type="match status" value="1"/>
</dbReference>
<evidence type="ECO:0000256" key="1">
    <source>
        <dbReference type="ARBA" id="ARBA00001946"/>
    </source>
</evidence>
<protein>
    <recommendedName>
        <fullName evidence="14 15">Dihydroxy-acid dehydratase</fullName>
        <shortName evidence="15">DAD</shortName>
        <ecNumber evidence="14 15">4.2.1.9</ecNumber>
    </recommendedName>
</protein>
<name>A0A6L6GHL5_9GAMM</name>
<comment type="pathway">
    <text evidence="13 15">Amino-acid biosynthesis; L-isoleucine biosynthesis; L-isoleucine from 2-oxobutanoate: step 3/4.</text>
</comment>
<dbReference type="EMBL" id="JAXHPO010000065">
    <property type="protein sequence ID" value="MDY6551351.1"/>
    <property type="molecule type" value="Genomic_DNA"/>
</dbReference>
<keyword evidence="21" id="KW-1185">Reference proteome</keyword>
<keyword evidence="9 15" id="KW-0456">Lyase</keyword>
<dbReference type="Pfam" id="PF24877">
    <property type="entry name" value="ILV_EDD_C"/>
    <property type="match status" value="1"/>
</dbReference>
<keyword evidence="5 15" id="KW-0479">Metal-binding</keyword>
<dbReference type="GO" id="GO:0009097">
    <property type="term" value="P:isoleucine biosynthetic process"/>
    <property type="evidence" value="ECO:0007669"/>
    <property type="project" value="UniProtKB-UniRule"/>
</dbReference>
<comment type="caution">
    <text evidence="19">The sequence shown here is derived from an EMBL/GenBank/DDBJ whole genome shotgun (WGS) entry which is preliminary data.</text>
</comment>
<reference evidence="19 20" key="1">
    <citation type="submission" date="2019-11" db="EMBL/GenBank/DDBJ databases">
        <authorList>
            <person name="An D."/>
        </authorList>
    </citation>
    <scope>NUCLEOTIDE SEQUENCE [LARGE SCALE GENOMIC DNA]</scope>
    <source>
        <strain evidence="19 20">YIM 103518</strain>
    </source>
</reference>
<reference evidence="18" key="2">
    <citation type="submission" date="2023-11" db="EMBL/GenBank/DDBJ databases">
        <authorList>
            <person name="Kyselkova M."/>
            <person name="Xanthopoulou K."/>
            <person name="Shestivska V."/>
            <person name="Spanelova P."/>
            <person name="Maixnerova M."/>
            <person name="Higgins P.G."/>
            <person name="Nemec A."/>
        </authorList>
    </citation>
    <scope>NUCLEOTIDE SEQUENCE</scope>
    <source>
        <strain evidence="18">ANC 7225</strain>
    </source>
</reference>
<keyword evidence="7 15" id="KW-0408">Iron</keyword>
<evidence type="ECO:0000256" key="4">
    <source>
        <dbReference type="ARBA" id="ARBA00022714"/>
    </source>
</evidence>
<dbReference type="PROSITE" id="PS00886">
    <property type="entry name" value="ILVD_EDD_1"/>
    <property type="match status" value="1"/>
</dbReference>
<dbReference type="Proteomes" id="UP001284094">
    <property type="component" value="Unassembled WGS sequence"/>
</dbReference>
<dbReference type="EC" id="4.2.1.9" evidence="14 15"/>
<comment type="cofactor">
    <cofactor evidence="1 15">
        <name>Mg(2+)</name>
        <dbReference type="ChEBI" id="CHEBI:18420"/>
    </cofactor>
</comment>
<comment type="similarity">
    <text evidence="2 15">Belongs to the IlvD/Edd family.</text>
</comment>
<comment type="catalytic activity">
    <reaction evidence="11">
        <text>(2R)-2,3-dihydroxy-3-methylbutanoate = 3-methyl-2-oxobutanoate + H2O</text>
        <dbReference type="Rhea" id="RHEA:24809"/>
        <dbReference type="ChEBI" id="CHEBI:11851"/>
        <dbReference type="ChEBI" id="CHEBI:15377"/>
        <dbReference type="ChEBI" id="CHEBI:49072"/>
        <dbReference type="EC" id="4.2.1.9"/>
    </reaction>
    <physiologicalReaction direction="left-to-right" evidence="11">
        <dbReference type="Rhea" id="RHEA:24810"/>
    </physiologicalReaction>
</comment>
<dbReference type="PROSITE" id="PS00887">
    <property type="entry name" value="ILVD_EDD_2"/>
    <property type="match status" value="1"/>
</dbReference>
<dbReference type="InterPro" id="IPR037237">
    <property type="entry name" value="IlvD/EDD_N"/>
</dbReference>
<comment type="caution">
    <text evidence="15">Lacks conserved residue(s) required for the propagation of feature annotation.</text>
</comment>
<comment type="catalytic activity">
    <reaction evidence="15">
        <text>(2R,3R)-2,3-dihydroxy-3-methylpentanoate = (S)-3-methyl-2-oxopentanoate + H2O</text>
        <dbReference type="Rhea" id="RHEA:27694"/>
        <dbReference type="ChEBI" id="CHEBI:15377"/>
        <dbReference type="ChEBI" id="CHEBI:35146"/>
        <dbReference type="ChEBI" id="CHEBI:49258"/>
        <dbReference type="EC" id="4.2.1.9"/>
    </reaction>
</comment>
<dbReference type="HAMAP" id="MF_00012">
    <property type="entry name" value="IlvD"/>
    <property type="match status" value="1"/>
</dbReference>
<dbReference type="InterPro" id="IPR000581">
    <property type="entry name" value="ILV_EDD_N"/>
</dbReference>
<evidence type="ECO:0000256" key="2">
    <source>
        <dbReference type="ARBA" id="ARBA00006486"/>
    </source>
</evidence>
<evidence type="ECO:0000259" key="17">
    <source>
        <dbReference type="Pfam" id="PF24877"/>
    </source>
</evidence>
<evidence type="ECO:0000256" key="7">
    <source>
        <dbReference type="ARBA" id="ARBA00023004"/>
    </source>
</evidence>
<feature type="binding site" evidence="15">
    <location>
        <position position="81"/>
    </location>
    <ligand>
        <name>Mg(2+)</name>
        <dbReference type="ChEBI" id="CHEBI:18420"/>
    </ligand>
</feature>
<evidence type="ECO:0000313" key="20">
    <source>
        <dbReference type="Proteomes" id="UP000473854"/>
    </source>
</evidence>
<dbReference type="InterPro" id="IPR020558">
    <property type="entry name" value="DiOHA_6PGluconate_deHydtase_CS"/>
</dbReference>
<evidence type="ECO:0000256" key="14">
    <source>
        <dbReference type="ARBA" id="ARBA00029490"/>
    </source>
</evidence>
<dbReference type="NCBIfam" id="TIGR00110">
    <property type="entry name" value="ilvD"/>
    <property type="match status" value="1"/>
</dbReference>
<dbReference type="UniPathway" id="UPA00049">
    <property type="reaction ID" value="UER00061"/>
</dbReference>
<dbReference type="Proteomes" id="UP000473854">
    <property type="component" value="Unassembled WGS sequence"/>
</dbReference>
<evidence type="ECO:0000256" key="10">
    <source>
        <dbReference type="ARBA" id="ARBA00023304"/>
    </source>
</evidence>
<feature type="binding site" description="via carbamate group" evidence="15">
    <location>
        <position position="124"/>
    </location>
    <ligand>
        <name>Mg(2+)</name>
        <dbReference type="ChEBI" id="CHEBI:18420"/>
    </ligand>
</feature>
<comment type="cofactor">
    <cofactor evidence="15">
        <name>[2Fe-2S] cluster</name>
        <dbReference type="ChEBI" id="CHEBI:190135"/>
    </cofactor>
    <text evidence="15">Binds 1 [2Fe-2S] cluster per subunit. This cluster acts as a Lewis acid cofactor.</text>
</comment>
<dbReference type="EMBL" id="WLYL01000075">
    <property type="protein sequence ID" value="MTD12293.1"/>
    <property type="molecule type" value="Genomic_DNA"/>
</dbReference>
<dbReference type="InterPro" id="IPR056740">
    <property type="entry name" value="ILV_EDD_C"/>
</dbReference>
<feature type="binding site" evidence="15">
    <location>
        <position position="491"/>
    </location>
    <ligand>
        <name>Mg(2+)</name>
        <dbReference type="ChEBI" id="CHEBI:18420"/>
    </ligand>
</feature>
<feature type="binding site" evidence="15">
    <location>
        <position position="123"/>
    </location>
    <ligand>
        <name>Mg(2+)</name>
        <dbReference type="ChEBI" id="CHEBI:18420"/>
    </ligand>
</feature>
<dbReference type="RefSeq" id="WP_154773807.1">
    <property type="nucleotide sequence ID" value="NZ_JAXHPD010000018.1"/>
</dbReference>
<feature type="modified residue" description="N6-carboxylysine" evidence="15">
    <location>
        <position position="124"/>
    </location>
</feature>
<dbReference type="PANTHER" id="PTHR43661">
    <property type="entry name" value="D-XYLONATE DEHYDRATASE"/>
    <property type="match status" value="1"/>
</dbReference>
<feature type="active site" description="Proton acceptor" evidence="15">
    <location>
        <position position="517"/>
    </location>
</feature>
<proteinExistence type="inferred from homology"/>
<dbReference type="PANTHER" id="PTHR43661:SF3">
    <property type="entry name" value="D-XYLONATE DEHYDRATASE YAGF-RELATED"/>
    <property type="match status" value="1"/>
</dbReference>
<dbReference type="GO" id="GO:0005829">
    <property type="term" value="C:cytosol"/>
    <property type="evidence" value="ECO:0007669"/>
    <property type="project" value="TreeGrafter"/>
</dbReference>
<evidence type="ECO:0000256" key="13">
    <source>
        <dbReference type="ARBA" id="ARBA00029437"/>
    </source>
</evidence>
<evidence type="ECO:0000256" key="11">
    <source>
        <dbReference type="ARBA" id="ARBA00029304"/>
    </source>
</evidence>
<reference evidence="18 21" key="3">
    <citation type="journal article" date="2024" name="Syst. Appl. Microbiol.">
        <title>Evidence for the occurrence of Acinetobacter faecalis in cattle feces and its emended description.</title>
        <authorList>
            <person name="Kyselkova M."/>
            <person name="Xanthopoulou K."/>
            <person name="Shestivska V."/>
            <person name="Spanelova P."/>
            <person name="Maixnerova M."/>
            <person name="Higgins P.G."/>
            <person name="Nemec A."/>
        </authorList>
    </citation>
    <scope>NUCLEOTIDE SEQUENCE [LARGE SCALE GENOMIC DNA]</scope>
    <source>
        <strain evidence="18 21">ANC 7225</strain>
    </source>
</reference>
<evidence type="ECO:0000256" key="12">
    <source>
        <dbReference type="ARBA" id="ARBA00029436"/>
    </source>
</evidence>
<comment type="function">
    <text evidence="15">Functions in the biosynthesis of branched-chain amino acids. Catalyzes the dehydration of (2R,3R)-2,3-dihydroxy-3-methylpentanoate (2,3-dihydroxy-3-methylvalerate) into 2-oxo-3-methylpentanoate (2-oxo-3-methylvalerate) and of (2R)-2,3-dihydroxy-3-methylbutanoate (2,3-dihydroxyisovalerate) into 2-oxo-3-methylbutanoate (2-oxoisovalerate), the penultimate precursor to L-isoleucine and L-valine, respectively.</text>
</comment>
<dbReference type="GO" id="GO:0004160">
    <property type="term" value="F:dihydroxy-acid dehydratase activity"/>
    <property type="evidence" value="ECO:0007669"/>
    <property type="project" value="UniProtKB-UniRule"/>
</dbReference>
<dbReference type="GO" id="GO:0051537">
    <property type="term" value="F:2 iron, 2 sulfur cluster binding"/>
    <property type="evidence" value="ECO:0007669"/>
    <property type="project" value="UniProtKB-UniRule"/>
</dbReference>
<evidence type="ECO:0000256" key="3">
    <source>
        <dbReference type="ARBA" id="ARBA00022605"/>
    </source>
</evidence>
<evidence type="ECO:0000256" key="15">
    <source>
        <dbReference type="HAMAP-Rule" id="MF_00012"/>
    </source>
</evidence>
<evidence type="ECO:0000256" key="9">
    <source>
        <dbReference type="ARBA" id="ARBA00023239"/>
    </source>
</evidence>
<dbReference type="GeneID" id="86889364"/>
<keyword evidence="3 15" id="KW-0028">Amino-acid biosynthesis</keyword>
<gene>
    <name evidence="15 19" type="primary">ilvD</name>
    <name evidence="19" type="ORF">GIX10_12995</name>
    <name evidence="18" type="ORF">SKM48_11435</name>
</gene>
<evidence type="ECO:0000259" key="16">
    <source>
        <dbReference type="Pfam" id="PF00920"/>
    </source>
</evidence>
<evidence type="ECO:0000256" key="6">
    <source>
        <dbReference type="ARBA" id="ARBA00022842"/>
    </source>
</evidence>